<evidence type="ECO:0000256" key="1">
    <source>
        <dbReference type="SAM" id="Phobius"/>
    </source>
</evidence>
<dbReference type="AlphaFoldDB" id="A0A5N6PIW5"/>
<keyword evidence="1" id="KW-0472">Membrane</keyword>
<evidence type="ECO:0000313" key="3">
    <source>
        <dbReference type="Proteomes" id="UP000326396"/>
    </source>
</evidence>
<sequence>MAIHRPSPATPFGARTQPLRRTISLPLVSRYHRRTGRTSGYETAPFFSFLGAVAALVFSLICSNKWVLIFEVLEKGKTTAIQQTFVETKHKFLWGNDGVLWRKR</sequence>
<dbReference type="Proteomes" id="UP000326396">
    <property type="component" value="Linkage Group LG12"/>
</dbReference>
<dbReference type="EMBL" id="SZYD01000004">
    <property type="protein sequence ID" value="KAD6454442.1"/>
    <property type="molecule type" value="Genomic_DNA"/>
</dbReference>
<name>A0A5N6PIW5_9ASTR</name>
<reference evidence="2 3" key="1">
    <citation type="submission" date="2019-05" db="EMBL/GenBank/DDBJ databases">
        <title>Mikania micrantha, genome provides insights into the molecular mechanism of rapid growth.</title>
        <authorList>
            <person name="Liu B."/>
        </authorList>
    </citation>
    <scope>NUCLEOTIDE SEQUENCE [LARGE SCALE GENOMIC DNA]</scope>
    <source>
        <strain evidence="2">NLD-2019</strain>
        <tissue evidence="2">Leaf</tissue>
    </source>
</reference>
<keyword evidence="3" id="KW-1185">Reference proteome</keyword>
<feature type="transmembrane region" description="Helical" evidence="1">
    <location>
        <begin position="46"/>
        <end position="68"/>
    </location>
</feature>
<proteinExistence type="predicted"/>
<gene>
    <name evidence="2" type="ORF">E3N88_09148</name>
</gene>
<comment type="caution">
    <text evidence="2">The sequence shown here is derived from an EMBL/GenBank/DDBJ whole genome shotgun (WGS) entry which is preliminary data.</text>
</comment>
<evidence type="ECO:0008006" key="4">
    <source>
        <dbReference type="Google" id="ProtNLM"/>
    </source>
</evidence>
<keyword evidence="1" id="KW-0812">Transmembrane</keyword>
<keyword evidence="1" id="KW-1133">Transmembrane helix</keyword>
<protein>
    <recommendedName>
        <fullName evidence="4">Transmembrane protein</fullName>
    </recommendedName>
</protein>
<accession>A0A5N6PIW5</accession>
<evidence type="ECO:0000313" key="2">
    <source>
        <dbReference type="EMBL" id="KAD6454442.1"/>
    </source>
</evidence>
<organism evidence="2 3">
    <name type="scientific">Mikania micrantha</name>
    <name type="common">bitter vine</name>
    <dbReference type="NCBI Taxonomy" id="192012"/>
    <lineage>
        <taxon>Eukaryota</taxon>
        <taxon>Viridiplantae</taxon>
        <taxon>Streptophyta</taxon>
        <taxon>Embryophyta</taxon>
        <taxon>Tracheophyta</taxon>
        <taxon>Spermatophyta</taxon>
        <taxon>Magnoliopsida</taxon>
        <taxon>eudicotyledons</taxon>
        <taxon>Gunneridae</taxon>
        <taxon>Pentapetalae</taxon>
        <taxon>asterids</taxon>
        <taxon>campanulids</taxon>
        <taxon>Asterales</taxon>
        <taxon>Asteraceae</taxon>
        <taxon>Asteroideae</taxon>
        <taxon>Heliantheae alliance</taxon>
        <taxon>Eupatorieae</taxon>
        <taxon>Mikania</taxon>
    </lineage>
</organism>